<accession>A0AAN9FQ42</accession>
<sequence>MIMVLYSKEIELNIWILLCIVEFIVQHSVSLFSVNTFKLFPSLNKVIFLDDDIVLVLLEKINLWCQRGYADAESTCALHFNGKK</sequence>
<comment type="caution">
    <text evidence="2">The sequence shown here is derived from an EMBL/GenBank/DDBJ whole genome shotgun (WGS) entry which is preliminary data.</text>
</comment>
<feature type="transmembrane region" description="Helical" evidence="1">
    <location>
        <begin position="12"/>
        <end position="34"/>
    </location>
</feature>
<evidence type="ECO:0000313" key="3">
    <source>
        <dbReference type="Proteomes" id="UP001359559"/>
    </source>
</evidence>
<protein>
    <submittedName>
        <fullName evidence="2">Uncharacterized protein</fullName>
    </submittedName>
</protein>
<proteinExistence type="predicted"/>
<gene>
    <name evidence="2" type="ORF">RJT34_25606</name>
</gene>
<evidence type="ECO:0000256" key="1">
    <source>
        <dbReference type="SAM" id="Phobius"/>
    </source>
</evidence>
<reference evidence="2 3" key="1">
    <citation type="submission" date="2024-01" db="EMBL/GenBank/DDBJ databases">
        <title>The genomes of 5 underutilized Papilionoideae crops provide insights into root nodulation and disease resistance.</title>
        <authorList>
            <person name="Yuan L."/>
        </authorList>
    </citation>
    <scope>NUCLEOTIDE SEQUENCE [LARGE SCALE GENOMIC DNA]</scope>
    <source>
        <strain evidence="2">LY-2023</strain>
        <tissue evidence="2">Leaf</tissue>
    </source>
</reference>
<keyword evidence="1" id="KW-1133">Transmembrane helix</keyword>
<dbReference type="EMBL" id="JAYKXN010000006">
    <property type="protein sequence ID" value="KAK7280542.1"/>
    <property type="molecule type" value="Genomic_DNA"/>
</dbReference>
<keyword evidence="1" id="KW-0812">Transmembrane</keyword>
<dbReference type="Proteomes" id="UP001359559">
    <property type="component" value="Unassembled WGS sequence"/>
</dbReference>
<dbReference type="AlphaFoldDB" id="A0AAN9FQ42"/>
<keyword evidence="3" id="KW-1185">Reference proteome</keyword>
<keyword evidence="1" id="KW-0472">Membrane</keyword>
<name>A0AAN9FQ42_CLITE</name>
<evidence type="ECO:0000313" key="2">
    <source>
        <dbReference type="EMBL" id="KAK7280542.1"/>
    </source>
</evidence>
<organism evidence="2 3">
    <name type="scientific">Clitoria ternatea</name>
    <name type="common">Butterfly pea</name>
    <dbReference type="NCBI Taxonomy" id="43366"/>
    <lineage>
        <taxon>Eukaryota</taxon>
        <taxon>Viridiplantae</taxon>
        <taxon>Streptophyta</taxon>
        <taxon>Embryophyta</taxon>
        <taxon>Tracheophyta</taxon>
        <taxon>Spermatophyta</taxon>
        <taxon>Magnoliopsida</taxon>
        <taxon>eudicotyledons</taxon>
        <taxon>Gunneridae</taxon>
        <taxon>Pentapetalae</taxon>
        <taxon>rosids</taxon>
        <taxon>fabids</taxon>
        <taxon>Fabales</taxon>
        <taxon>Fabaceae</taxon>
        <taxon>Papilionoideae</taxon>
        <taxon>50 kb inversion clade</taxon>
        <taxon>NPAAA clade</taxon>
        <taxon>indigoferoid/millettioid clade</taxon>
        <taxon>Phaseoleae</taxon>
        <taxon>Clitoria</taxon>
    </lineage>
</organism>